<dbReference type="EMBL" id="JASNVH010000011">
    <property type="protein sequence ID" value="MDK4307386.1"/>
    <property type="molecule type" value="Genomic_DNA"/>
</dbReference>
<feature type="non-terminal residue" evidence="2">
    <location>
        <position position="94"/>
    </location>
</feature>
<organism evidence="2 3">
    <name type="scientific">Corynebacterium pseudodiphtheriticum</name>
    <dbReference type="NCBI Taxonomy" id="37637"/>
    <lineage>
        <taxon>Bacteria</taxon>
        <taxon>Bacillati</taxon>
        <taxon>Actinomycetota</taxon>
        <taxon>Actinomycetes</taxon>
        <taxon>Mycobacteriales</taxon>
        <taxon>Corynebacteriaceae</taxon>
        <taxon>Corynebacterium</taxon>
    </lineage>
</organism>
<gene>
    <name evidence="2" type="ORF">QPX42_07510</name>
</gene>
<evidence type="ECO:0000256" key="1">
    <source>
        <dbReference type="SAM" id="MobiDB-lite"/>
    </source>
</evidence>
<dbReference type="Proteomes" id="UP001224412">
    <property type="component" value="Unassembled WGS sequence"/>
</dbReference>
<evidence type="ECO:0000313" key="2">
    <source>
        <dbReference type="EMBL" id="MDK4307386.1"/>
    </source>
</evidence>
<proteinExistence type="predicted"/>
<dbReference type="RefSeq" id="WP_284599329.1">
    <property type="nucleotide sequence ID" value="NZ_JASNVH010000011.1"/>
</dbReference>
<feature type="region of interest" description="Disordered" evidence="1">
    <location>
        <begin position="47"/>
        <end position="94"/>
    </location>
</feature>
<evidence type="ECO:0000313" key="3">
    <source>
        <dbReference type="Proteomes" id="UP001224412"/>
    </source>
</evidence>
<reference evidence="2" key="1">
    <citation type="submission" date="2023-05" db="EMBL/GenBank/DDBJ databases">
        <title>Metabolic capabilities are highly conserved among human nasal-associated Corynebacterium species in pangenomic analyses.</title>
        <authorList>
            <person name="Tran T.H."/>
            <person name="Roberts A.Q."/>
            <person name="Escapa I.F."/>
            <person name="Gao W."/>
            <person name="Conlan S."/>
            <person name="Kong H."/>
            <person name="Segre J.A."/>
            <person name="Kelly M.S."/>
            <person name="Lemon K.P."/>
        </authorList>
    </citation>
    <scope>NUCLEOTIDE SEQUENCE</scope>
    <source>
        <strain evidence="2">KPL2773</strain>
    </source>
</reference>
<accession>A0AAP4BV84</accession>
<comment type="caution">
    <text evidence="2">The sequence shown here is derived from an EMBL/GenBank/DDBJ whole genome shotgun (WGS) entry which is preliminary data.</text>
</comment>
<protein>
    <submittedName>
        <fullName evidence="2">Uncharacterized protein</fullName>
    </submittedName>
</protein>
<name>A0AAP4BV84_9CORY</name>
<dbReference type="AlphaFoldDB" id="A0AAP4BV84"/>
<sequence>MGGTVTVDGKPVGDAKVVVDPQSGEITVTVPEGTLGDGVTEKPAKVQITDKDGNNVGDPIDAKVTKEVPAPSISGDATADGNVIPEGDPTKIGQ</sequence>